<protein>
    <submittedName>
        <fullName evidence="1">Uncharacterized protein</fullName>
    </submittedName>
</protein>
<dbReference type="EMBL" id="GFAY01000194">
    <property type="protein sequence ID" value="JAV45456.1"/>
    <property type="molecule type" value="Transcribed_RNA"/>
</dbReference>
<accession>A0A1S8AD85</accession>
<proteinExistence type="predicted"/>
<evidence type="ECO:0000313" key="1">
    <source>
        <dbReference type="EMBL" id="JAV45456.1"/>
    </source>
</evidence>
<organism evidence="1">
    <name type="scientific">Citrus limon</name>
    <name type="common">Lemon</name>
    <name type="synonym">Citrus medica var. limon</name>
    <dbReference type="NCBI Taxonomy" id="2708"/>
    <lineage>
        <taxon>Eukaryota</taxon>
        <taxon>Viridiplantae</taxon>
        <taxon>Streptophyta</taxon>
        <taxon>Embryophyta</taxon>
        <taxon>Tracheophyta</taxon>
        <taxon>Spermatophyta</taxon>
        <taxon>Magnoliopsida</taxon>
        <taxon>eudicotyledons</taxon>
        <taxon>Gunneridae</taxon>
        <taxon>Pentapetalae</taxon>
        <taxon>rosids</taxon>
        <taxon>malvids</taxon>
        <taxon>Sapindales</taxon>
        <taxon>Rutaceae</taxon>
        <taxon>Aurantioideae</taxon>
        <taxon>Citrus</taxon>
    </lineage>
</organism>
<reference evidence="1" key="1">
    <citation type="submission" date="2016-12" db="EMBL/GenBank/DDBJ databases">
        <title>Transcriptomic, proteomic, and metabolomic analysis of Citrus limon response to graft inoculation by Candidatus Liberibacter asiaticus.</title>
        <authorList>
            <person name="Ramsey J."/>
            <person name="Chin E."/>
            <person name="Chavez J."/>
            <person name="Saha S."/>
            <person name="Mischuk D."/>
            <person name="Mahoney J."/>
            <person name="Mohr J."/>
            <person name="Robison F."/>
            <person name="Godfrey K."/>
            <person name="Levesque C."/>
            <person name="Foster L."/>
            <person name="Xu Y."/>
            <person name="Strickler S."/>
            <person name="Fernandez-Pozo N."/>
            <person name="Polek M.L."/>
            <person name="Giovannoni J."/>
            <person name="Mueller L.A."/>
            <person name="Slupsky C."/>
            <person name="Bruce J."/>
            <person name="Cilia M."/>
        </authorList>
    </citation>
    <scope>NUCLEOTIDE SEQUENCE</scope>
</reference>
<dbReference type="AlphaFoldDB" id="A0A1S8AD85"/>
<name>A0A1S8AD85_CITLI</name>
<sequence length="53" mass="5839">MKNMETTCAGNDDWLEGVPWMIAASIVDDNIANDVNLDLLTVPQYGRNIDQTG</sequence>